<comment type="caution">
    <text evidence="2">The sequence shown here is derived from an EMBL/GenBank/DDBJ whole genome shotgun (WGS) entry which is preliminary data.</text>
</comment>
<proteinExistence type="inferred from homology"/>
<dbReference type="PRINTS" id="PR00081">
    <property type="entry name" value="GDHRDH"/>
</dbReference>
<evidence type="ECO:0000313" key="3">
    <source>
        <dbReference type="Proteomes" id="UP001501020"/>
    </source>
</evidence>
<evidence type="ECO:0000256" key="1">
    <source>
        <dbReference type="ARBA" id="ARBA00006484"/>
    </source>
</evidence>
<accession>A0ABN3A681</accession>
<dbReference type="RefSeq" id="WP_344275100.1">
    <property type="nucleotide sequence ID" value="NZ_BAAAMR010000065.1"/>
</dbReference>
<sequence length="251" mass="25908">MSAVRFDYRGERVVVTGAAGLIGRALVARFAGAGARVLAVDVDADGLKVHDGAPGVDVLAGDLAREDVADAVFERLRAAGGGLDVLVNNAAMTELRTPFADIEAGVWDAVVAANLRSVYLLSVRAVRYWRDAGRGGAIVSMSSPGGSRAHEDQSVYDVTKAGIEALSRAIAVELGGLGIRANCIAPASVVGAVRPATDIPSGRTTSPEEVADAALFLASPAAAQLNGHVLHLDGGLHARLRTDPSQEQLRD</sequence>
<dbReference type="SUPFAM" id="SSF51735">
    <property type="entry name" value="NAD(P)-binding Rossmann-fold domains"/>
    <property type="match status" value="1"/>
</dbReference>
<dbReference type="CDD" id="cd05233">
    <property type="entry name" value="SDR_c"/>
    <property type="match status" value="1"/>
</dbReference>
<name>A0ABN3A681_9ACTN</name>
<gene>
    <name evidence="2" type="ORF">GCM10009727_62000</name>
</gene>
<dbReference type="InterPro" id="IPR002347">
    <property type="entry name" value="SDR_fam"/>
</dbReference>
<dbReference type="PANTHER" id="PTHR42760:SF40">
    <property type="entry name" value="3-OXOACYL-[ACYL-CARRIER-PROTEIN] REDUCTASE, CHLOROPLASTIC"/>
    <property type="match status" value="1"/>
</dbReference>
<protein>
    <submittedName>
        <fullName evidence="2">SDR family oxidoreductase</fullName>
    </submittedName>
</protein>
<dbReference type="Gene3D" id="3.40.50.720">
    <property type="entry name" value="NAD(P)-binding Rossmann-like Domain"/>
    <property type="match status" value="1"/>
</dbReference>
<keyword evidence="3" id="KW-1185">Reference proteome</keyword>
<evidence type="ECO:0000313" key="2">
    <source>
        <dbReference type="EMBL" id="GAA2154689.1"/>
    </source>
</evidence>
<dbReference type="PANTHER" id="PTHR42760">
    <property type="entry name" value="SHORT-CHAIN DEHYDROGENASES/REDUCTASES FAMILY MEMBER"/>
    <property type="match status" value="1"/>
</dbReference>
<dbReference type="Proteomes" id="UP001501020">
    <property type="component" value="Unassembled WGS sequence"/>
</dbReference>
<comment type="similarity">
    <text evidence="1">Belongs to the short-chain dehydrogenases/reductases (SDR) family.</text>
</comment>
<organism evidence="2 3">
    <name type="scientific">Actinomadura napierensis</name>
    <dbReference type="NCBI Taxonomy" id="267854"/>
    <lineage>
        <taxon>Bacteria</taxon>
        <taxon>Bacillati</taxon>
        <taxon>Actinomycetota</taxon>
        <taxon>Actinomycetes</taxon>
        <taxon>Streptosporangiales</taxon>
        <taxon>Thermomonosporaceae</taxon>
        <taxon>Actinomadura</taxon>
    </lineage>
</organism>
<reference evidence="2 3" key="1">
    <citation type="journal article" date="2019" name="Int. J. Syst. Evol. Microbiol.">
        <title>The Global Catalogue of Microorganisms (GCM) 10K type strain sequencing project: providing services to taxonomists for standard genome sequencing and annotation.</title>
        <authorList>
            <consortium name="The Broad Institute Genomics Platform"/>
            <consortium name="The Broad Institute Genome Sequencing Center for Infectious Disease"/>
            <person name="Wu L."/>
            <person name="Ma J."/>
        </authorList>
    </citation>
    <scope>NUCLEOTIDE SEQUENCE [LARGE SCALE GENOMIC DNA]</scope>
    <source>
        <strain evidence="2 3">JCM 13850</strain>
    </source>
</reference>
<dbReference type="InterPro" id="IPR036291">
    <property type="entry name" value="NAD(P)-bd_dom_sf"/>
</dbReference>
<dbReference type="Pfam" id="PF13561">
    <property type="entry name" value="adh_short_C2"/>
    <property type="match status" value="1"/>
</dbReference>
<dbReference type="EMBL" id="BAAAMR010000065">
    <property type="protein sequence ID" value="GAA2154689.1"/>
    <property type="molecule type" value="Genomic_DNA"/>
</dbReference>
<dbReference type="PRINTS" id="PR00080">
    <property type="entry name" value="SDRFAMILY"/>
</dbReference>